<keyword evidence="2 5" id="KW-0812">Transmembrane</keyword>
<organism evidence="6 7">
    <name type="scientific">Ancylomarina longa</name>
    <dbReference type="NCBI Taxonomy" id="2487017"/>
    <lineage>
        <taxon>Bacteria</taxon>
        <taxon>Pseudomonadati</taxon>
        <taxon>Bacteroidota</taxon>
        <taxon>Bacteroidia</taxon>
        <taxon>Marinilabiliales</taxon>
        <taxon>Marinifilaceae</taxon>
        <taxon>Ancylomarina</taxon>
    </lineage>
</organism>
<evidence type="ECO:0000256" key="5">
    <source>
        <dbReference type="SAM" id="Phobius"/>
    </source>
</evidence>
<dbReference type="Pfam" id="PF07681">
    <property type="entry name" value="DoxX"/>
    <property type="match status" value="1"/>
</dbReference>
<evidence type="ECO:0000256" key="2">
    <source>
        <dbReference type="ARBA" id="ARBA00022692"/>
    </source>
</evidence>
<gene>
    <name evidence="6" type="ORF">DLK05_08180</name>
</gene>
<comment type="subcellular location">
    <subcellularLocation>
        <location evidence="1">Membrane</location>
        <topology evidence="1">Multi-pass membrane protein</topology>
    </subcellularLocation>
</comment>
<keyword evidence="7" id="KW-1185">Reference proteome</keyword>
<dbReference type="EMBL" id="RJJX01000008">
    <property type="protein sequence ID" value="RUT78536.1"/>
    <property type="molecule type" value="Genomic_DNA"/>
</dbReference>
<dbReference type="Proteomes" id="UP000282985">
    <property type="component" value="Unassembled WGS sequence"/>
</dbReference>
<keyword evidence="4 5" id="KW-0472">Membrane</keyword>
<evidence type="ECO:0000256" key="3">
    <source>
        <dbReference type="ARBA" id="ARBA00022989"/>
    </source>
</evidence>
<protein>
    <submittedName>
        <fullName evidence="6">DoxX family protein</fullName>
    </submittedName>
</protein>
<dbReference type="OrthoDB" id="8161897at2"/>
<feature type="transmembrane region" description="Helical" evidence="5">
    <location>
        <begin position="48"/>
        <end position="66"/>
    </location>
</feature>
<evidence type="ECO:0000256" key="4">
    <source>
        <dbReference type="ARBA" id="ARBA00023136"/>
    </source>
</evidence>
<evidence type="ECO:0000313" key="7">
    <source>
        <dbReference type="Proteomes" id="UP000282985"/>
    </source>
</evidence>
<comment type="caution">
    <text evidence="6">The sequence shown here is derived from an EMBL/GenBank/DDBJ whole genome shotgun (WGS) entry which is preliminary data.</text>
</comment>
<accession>A0A434AVY1</accession>
<reference evidence="6 7" key="1">
    <citation type="submission" date="2018-11" db="EMBL/GenBank/DDBJ databases">
        <title>Parancylomarina longa gen. nov., sp. nov., isolated from sediments of southern Okinawa.</title>
        <authorList>
            <person name="Fu T."/>
        </authorList>
    </citation>
    <scope>NUCLEOTIDE SEQUENCE [LARGE SCALE GENOMIC DNA]</scope>
    <source>
        <strain evidence="6 7">T3-2 S1-C</strain>
    </source>
</reference>
<sequence>MEWKAKFRVLDMLLRIVTAVILIQTLHFKFSGHPEAIHIFSTIGMEPWGRYGVGAIELIAGILFFIPRLWKLAAIITFGLMIVAIWFHLFTPLGIVIKYDGISDKGQLFGMALTALIFCMYLLYRANIPKTYRELRSKYKTLD</sequence>
<dbReference type="GO" id="GO:0016020">
    <property type="term" value="C:membrane"/>
    <property type="evidence" value="ECO:0007669"/>
    <property type="project" value="UniProtKB-SubCell"/>
</dbReference>
<dbReference type="InterPro" id="IPR032808">
    <property type="entry name" value="DoxX"/>
</dbReference>
<proteinExistence type="predicted"/>
<evidence type="ECO:0000313" key="6">
    <source>
        <dbReference type="EMBL" id="RUT78536.1"/>
    </source>
</evidence>
<dbReference type="RefSeq" id="WP_127343493.1">
    <property type="nucleotide sequence ID" value="NZ_RJJX01000008.1"/>
</dbReference>
<feature type="transmembrane region" description="Helical" evidence="5">
    <location>
        <begin position="73"/>
        <end position="95"/>
    </location>
</feature>
<feature type="transmembrane region" description="Helical" evidence="5">
    <location>
        <begin position="12"/>
        <end position="28"/>
    </location>
</feature>
<evidence type="ECO:0000256" key="1">
    <source>
        <dbReference type="ARBA" id="ARBA00004141"/>
    </source>
</evidence>
<dbReference type="AlphaFoldDB" id="A0A434AVY1"/>
<keyword evidence="3 5" id="KW-1133">Transmembrane helix</keyword>
<feature type="transmembrane region" description="Helical" evidence="5">
    <location>
        <begin position="107"/>
        <end position="124"/>
    </location>
</feature>
<name>A0A434AVY1_9BACT</name>